<feature type="transmembrane region" description="Helical" evidence="1">
    <location>
        <begin position="278"/>
        <end position="297"/>
    </location>
</feature>
<feature type="transmembrane region" description="Helical" evidence="1">
    <location>
        <begin position="52"/>
        <end position="74"/>
    </location>
</feature>
<feature type="transmembrane region" description="Helical" evidence="1">
    <location>
        <begin position="184"/>
        <end position="202"/>
    </location>
</feature>
<keyword evidence="4" id="KW-1185">Reference proteome</keyword>
<gene>
    <name evidence="3" type="ORF">FD04_GL002196</name>
</gene>
<feature type="transmembrane region" description="Helical" evidence="1">
    <location>
        <begin position="12"/>
        <end position="32"/>
    </location>
</feature>
<feature type="transmembrane region" description="Helical" evidence="1">
    <location>
        <begin position="158"/>
        <end position="178"/>
    </location>
</feature>
<dbReference type="InterPro" id="IPR002656">
    <property type="entry name" value="Acyl_transf_3_dom"/>
</dbReference>
<dbReference type="OrthoDB" id="2328383at2"/>
<feature type="domain" description="Acyltransferase 3" evidence="2">
    <location>
        <begin position="12"/>
        <end position="324"/>
    </location>
</feature>
<keyword evidence="1" id="KW-0472">Membrane</keyword>
<dbReference type="STRING" id="1423776.FD04_GL002196"/>
<dbReference type="RefSeq" id="WP_056946336.1">
    <property type="nucleotide sequence ID" value="NZ_AZEE01000002.1"/>
</dbReference>
<comment type="caution">
    <text evidence="3">The sequence shown here is derived from an EMBL/GenBank/DDBJ whole genome shotgun (WGS) entry which is preliminary data.</text>
</comment>
<keyword evidence="1" id="KW-0812">Transmembrane</keyword>
<feature type="transmembrane region" description="Helical" evidence="1">
    <location>
        <begin position="130"/>
        <end position="151"/>
    </location>
</feature>
<feature type="transmembrane region" description="Helical" evidence="1">
    <location>
        <begin position="81"/>
        <end position="102"/>
    </location>
</feature>
<name>A0A0R1LVX9_9LACO</name>
<protein>
    <recommendedName>
        <fullName evidence="2">Acyltransferase 3 domain-containing protein</fullName>
    </recommendedName>
</protein>
<feature type="transmembrane region" description="Helical" evidence="1">
    <location>
        <begin position="214"/>
        <end position="233"/>
    </location>
</feature>
<evidence type="ECO:0000259" key="2">
    <source>
        <dbReference type="Pfam" id="PF01757"/>
    </source>
</evidence>
<dbReference type="PATRIC" id="fig|1423776.4.peg.2223"/>
<keyword evidence="1" id="KW-1133">Transmembrane helix</keyword>
<dbReference type="Pfam" id="PF01757">
    <property type="entry name" value="Acyl_transf_3"/>
    <property type="match status" value="1"/>
</dbReference>
<dbReference type="EMBL" id="AZEE01000002">
    <property type="protein sequence ID" value="KRK99835.1"/>
    <property type="molecule type" value="Genomic_DNA"/>
</dbReference>
<sequence length="340" mass="39205">MTRSEAQSNPKWVQLVRAVAIMAIVFDHAIYPNISVNHVSETLYIVTNWWDIPLLFIIGGVAITPIARTWAAFWHFVVQRLVPILGTYLASGALLVLASHFIHQDSWRYTGYFFLRLLYGGQTLDGDLTLMWLFTVYLLTVLIVTLLVSWVDSPAIQVFIALAMFALSVMYGTIGFLHFQYMPWGADLVLMTTLWMISGYYVYQNWDKMQFGRFYATAGLVIYGIMVYCRYEWGLNFELVLKEHHIKTPYMAAFVPLFMTLAIGIVCYWLAKKRWFDWLLPVGRFAVPIICMVQLTIDVVSHVSILNHIPALWFLGLVVPMLIAGVYRMVLKQFRSQKLN</sequence>
<organism evidence="3 4">
    <name type="scientific">Secundilactobacillus odoratitofui DSM 19909 = JCM 15043</name>
    <dbReference type="NCBI Taxonomy" id="1423776"/>
    <lineage>
        <taxon>Bacteria</taxon>
        <taxon>Bacillati</taxon>
        <taxon>Bacillota</taxon>
        <taxon>Bacilli</taxon>
        <taxon>Lactobacillales</taxon>
        <taxon>Lactobacillaceae</taxon>
        <taxon>Secundilactobacillus</taxon>
    </lineage>
</organism>
<evidence type="ECO:0000313" key="3">
    <source>
        <dbReference type="EMBL" id="KRK99835.1"/>
    </source>
</evidence>
<dbReference type="GO" id="GO:0016747">
    <property type="term" value="F:acyltransferase activity, transferring groups other than amino-acyl groups"/>
    <property type="evidence" value="ECO:0007669"/>
    <property type="project" value="InterPro"/>
</dbReference>
<feature type="transmembrane region" description="Helical" evidence="1">
    <location>
        <begin position="309"/>
        <end position="330"/>
    </location>
</feature>
<evidence type="ECO:0000313" key="4">
    <source>
        <dbReference type="Proteomes" id="UP000051160"/>
    </source>
</evidence>
<reference evidence="3 4" key="1">
    <citation type="journal article" date="2015" name="Genome Announc.">
        <title>Expanding the biotechnology potential of lactobacilli through comparative genomics of 213 strains and associated genera.</title>
        <authorList>
            <person name="Sun Z."/>
            <person name="Harris H.M."/>
            <person name="McCann A."/>
            <person name="Guo C."/>
            <person name="Argimon S."/>
            <person name="Zhang W."/>
            <person name="Yang X."/>
            <person name="Jeffery I.B."/>
            <person name="Cooney J.C."/>
            <person name="Kagawa T.F."/>
            <person name="Liu W."/>
            <person name="Song Y."/>
            <person name="Salvetti E."/>
            <person name="Wrobel A."/>
            <person name="Rasinkangas P."/>
            <person name="Parkhill J."/>
            <person name="Rea M.C."/>
            <person name="O'Sullivan O."/>
            <person name="Ritari J."/>
            <person name="Douillard F.P."/>
            <person name="Paul Ross R."/>
            <person name="Yang R."/>
            <person name="Briner A.E."/>
            <person name="Felis G.E."/>
            <person name="de Vos W.M."/>
            <person name="Barrangou R."/>
            <person name="Klaenhammer T.R."/>
            <person name="Caufield P.W."/>
            <person name="Cui Y."/>
            <person name="Zhang H."/>
            <person name="O'Toole P.W."/>
        </authorList>
    </citation>
    <scope>NUCLEOTIDE SEQUENCE [LARGE SCALE GENOMIC DNA]</scope>
    <source>
        <strain evidence="3 4">DSM 19909</strain>
    </source>
</reference>
<feature type="transmembrane region" description="Helical" evidence="1">
    <location>
        <begin position="253"/>
        <end position="271"/>
    </location>
</feature>
<accession>A0A0R1LVX9</accession>
<evidence type="ECO:0000256" key="1">
    <source>
        <dbReference type="SAM" id="Phobius"/>
    </source>
</evidence>
<proteinExistence type="predicted"/>
<dbReference type="AlphaFoldDB" id="A0A0R1LVX9"/>
<dbReference type="Proteomes" id="UP000051160">
    <property type="component" value="Unassembled WGS sequence"/>
</dbReference>